<dbReference type="OrthoDB" id="5961150at2759"/>
<accession>A0A7M6DRM9</accession>
<dbReference type="Pfam" id="PF12588">
    <property type="entry name" value="PSDC"/>
    <property type="match status" value="1"/>
</dbReference>
<proteinExistence type="predicted"/>
<evidence type="ECO:0000313" key="4">
    <source>
        <dbReference type="EnsemblMetazoa" id="CLYHEMP025503.1"/>
    </source>
</evidence>
<protein>
    <recommendedName>
        <fullName evidence="3">L-tryptophan decarboxylase PsiD-like domain-containing protein</fullName>
    </recommendedName>
</protein>
<dbReference type="EnsemblMetazoa" id="CLYHEMT025503.1">
    <property type="protein sequence ID" value="CLYHEMP025503.1"/>
    <property type="gene ID" value="CLYHEMG025503"/>
</dbReference>
<keyword evidence="2" id="KW-0456">Lyase</keyword>
<dbReference type="GO" id="GO:0006646">
    <property type="term" value="P:phosphatidylethanolamine biosynthetic process"/>
    <property type="evidence" value="ECO:0007669"/>
    <property type="project" value="TreeGrafter"/>
</dbReference>
<dbReference type="Pfam" id="PF02666">
    <property type="entry name" value="PS_Dcarbxylase"/>
    <property type="match status" value="1"/>
</dbReference>
<sequence>MPGGGRGRRRVKAIPWLPHSRAAINNWLGKKLAKLKKDSPEKFSMMKKYFPAYEDVTKEMQHLAHINLKKALADLSLHASVAKLVVAIATDSTICMFFHNMYLQQSENPPEGGIWVATWQDAVLLINQCVNEAPEFDEDVPIPVPMNAILNVPMSTSAGHAAFLNDKVNAIFKDILNEWGHFLLSKYSCDVLDDQPNHWFSPKALEAMPDFVDTYVCDPDAKHYGYTSFDDFFVRKLKPGARPVEDEDKSVVVAACEAAPLRISRNVKSYDSFWIKDQNYSMEFLLNKNPLATAFYNGTVYQGFLSPTTYHRLHSPVKGYIYDIEMVDGTYFSQPYFKDEDLLLSGVQPYMAHTATRCIYWIKADNPGYWIDVFLRSWHV</sequence>
<keyword evidence="5" id="KW-1185">Reference proteome</keyword>
<dbReference type="AlphaFoldDB" id="A0A7M6DRM9"/>
<evidence type="ECO:0000259" key="3">
    <source>
        <dbReference type="Pfam" id="PF12588"/>
    </source>
</evidence>
<feature type="domain" description="L-tryptophan decarboxylase PsiD-like" evidence="3">
    <location>
        <begin position="79"/>
        <end position="208"/>
    </location>
</feature>
<dbReference type="Proteomes" id="UP000594262">
    <property type="component" value="Unplaced"/>
</dbReference>
<keyword evidence="1" id="KW-0210">Decarboxylase</keyword>
<dbReference type="InterPro" id="IPR022237">
    <property type="entry name" value="PsiD-like"/>
</dbReference>
<name>A0A7M6DRM9_9CNID</name>
<evidence type="ECO:0000256" key="2">
    <source>
        <dbReference type="ARBA" id="ARBA00023239"/>
    </source>
</evidence>
<dbReference type="PANTHER" id="PTHR10067">
    <property type="entry name" value="PHOSPHATIDYLSERINE DECARBOXYLASE"/>
    <property type="match status" value="1"/>
</dbReference>
<evidence type="ECO:0000313" key="5">
    <source>
        <dbReference type="Proteomes" id="UP000594262"/>
    </source>
</evidence>
<evidence type="ECO:0000256" key="1">
    <source>
        <dbReference type="ARBA" id="ARBA00022793"/>
    </source>
</evidence>
<organism evidence="4 5">
    <name type="scientific">Clytia hemisphaerica</name>
    <dbReference type="NCBI Taxonomy" id="252671"/>
    <lineage>
        <taxon>Eukaryota</taxon>
        <taxon>Metazoa</taxon>
        <taxon>Cnidaria</taxon>
        <taxon>Hydrozoa</taxon>
        <taxon>Hydroidolina</taxon>
        <taxon>Leptothecata</taxon>
        <taxon>Obeliida</taxon>
        <taxon>Clytiidae</taxon>
        <taxon>Clytia</taxon>
    </lineage>
</organism>
<dbReference type="GO" id="GO:0004609">
    <property type="term" value="F:phosphatidylserine decarboxylase activity"/>
    <property type="evidence" value="ECO:0007669"/>
    <property type="project" value="InterPro"/>
</dbReference>
<dbReference type="InterPro" id="IPR003817">
    <property type="entry name" value="PS_Dcarbxylase"/>
</dbReference>
<reference evidence="4" key="1">
    <citation type="submission" date="2021-01" db="UniProtKB">
        <authorList>
            <consortium name="EnsemblMetazoa"/>
        </authorList>
    </citation>
    <scope>IDENTIFICATION</scope>
</reference>
<dbReference type="PANTHER" id="PTHR10067:SF9">
    <property type="entry name" value="PHOSPHATIDYLSERINE DECARBOXYLASE FAMILY PROTEIN (AFU_ORTHOLOGUE AFUA_7G01730)"/>
    <property type="match status" value="1"/>
</dbReference>
<dbReference type="GO" id="GO:0005739">
    <property type="term" value="C:mitochondrion"/>
    <property type="evidence" value="ECO:0007669"/>
    <property type="project" value="TreeGrafter"/>
</dbReference>